<dbReference type="Pfam" id="PF08350">
    <property type="entry name" value="FilR1_middle"/>
    <property type="match status" value="1"/>
</dbReference>
<keyword evidence="4" id="KW-1185">Reference proteome</keyword>
<dbReference type="InterPro" id="IPR057527">
    <property type="entry name" value="HVO_A0261-like_N"/>
</dbReference>
<dbReference type="AlphaFoldDB" id="A0A9R1CQN3"/>
<dbReference type="CDD" id="cd00090">
    <property type="entry name" value="HTH_ARSR"/>
    <property type="match status" value="1"/>
</dbReference>
<dbReference type="InterPro" id="IPR011991">
    <property type="entry name" value="ArsR-like_HTH"/>
</dbReference>
<dbReference type="InterPro" id="IPR013561">
    <property type="entry name" value="FilR1_middle_dom"/>
</dbReference>
<dbReference type="Proteomes" id="UP001139494">
    <property type="component" value="Unassembled WGS sequence"/>
</dbReference>
<feature type="domain" description="Methanogenesis regulatory protein FilR1 middle" evidence="1">
    <location>
        <begin position="126"/>
        <end position="252"/>
    </location>
</feature>
<dbReference type="EMBL" id="JAHLKM010000001">
    <property type="protein sequence ID" value="MCQ4331929.1"/>
    <property type="molecule type" value="Genomic_DNA"/>
</dbReference>
<reference evidence="3" key="1">
    <citation type="journal article" date="2023" name="Front. Microbiol.">
        <title>Genomic-based phylogenetic and metabolic analyses of the genus Natronomonas, and description of Natronomonas aquatica sp. nov.</title>
        <authorList>
            <person name="Garcia-Roldan A."/>
            <person name="Duran-Viseras A."/>
            <person name="de la Haba R.R."/>
            <person name="Corral P."/>
            <person name="Sanchez-Porro C."/>
            <person name="Ventosa A."/>
        </authorList>
    </citation>
    <scope>NUCLEOTIDE SEQUENCE</scope>
    <source>
        <strain evidence="3">F2-12</strain>
    </source>
</reference>
<evidence type="ECO:0000259" key="2">
    <source>
        <dbReference type="Pfam" id="PF25213"/>
    </source>
</evidence>
<evidence type="ECO:0000259" key="1">
    <source>
        <dbReference type="Pfam" id="PF08350"/>
    </source>
</evidence>
<protein>
    <submittedName>
        <fullName evidence="3">MarR family transcriptional regulator</fullName>
    </submittedName>
</protein>
<sequence length="257" mass="28582">MVVSNGDRGEIGTVADVLRKRAPLLELLADGPRNQRDLRDELGVSRSTVYKSLQELTEADLVTERAGGYVLTGFGRLAWQRHDEYVARLHRLDTGRRVIETLPEDRQFPPSLFERGRIVVPGRHAPERPFDRLSEAGSRADRLRIVSPSGMPRLLADLHENVEADEQNATVVLEADAVSRLRSAYDRFAAAAAADGLELRRIDGELAFAVVLFDDEEIGLFGYDTGVLIGAVFAEDDDALAWGERVFDRSLERSVEV</sequence>
<gene>
    <name evidence="3" type="ORF">KM295_00215</name>
</gene>
<accession>A0A9R1CQN3</accession>
<name>A0A9R1CQN3_9EURY</name>
<feature type="domain" description="HVO-A0261-like N-terminal" evidence="2">
    <location>
        <begin position="19"/>
        <end position="91"/>
    </location>
</feature>
<proteinExistence type="predicted"/>
<evidence type="ECO:0000313" key="4">
    <source>
        <dbReference type="Proteomes" id="UP001139494"/>
    </source>
</evidence>
<dbReference type="Gene3D" id="1.10.10.10">
    <property type="entry name" value="Winged helix-like DNA-binding domain superfamily/Winged helix DNA-binding domain"/>
    <property type="match status" value="1"/>
</dbReference>
<dbReference type="RefSeq" id="WP_256027739.1">
    <property type="nucleotide sequence ID" value="NZ_JAHLKM010000001.1"/>
</dbReference>
<dbReference type="Pfam" id="PF25213">
    <property type="entry name" value="HVO_A0261_N"/>
    <property type="match status" value="1"/>
</dbReference>
<organism evidence="3 4">
    <name type="scientific">Natronomonas aquatica</name>
    <dbReference type="NCBI Taxonomy" id="2841590"/>
    <lineage>
        <taxon>Archaea</taxon>
        <taxon>Methanobacteriati</taxon>
        <taxon>Methanobacteriota</taxon>
        <taxon>Stenosarchaea group</taxon>
        <taxon>Halobacteria</taxon>
        <taxon>Halobacteriales</taxon>
        <taxon>Natronomonadaceae</taxon>
        <taxon>Natronomonas</taxon>
    </lineage>
</organism>
<evidence type="ECO:0000313" key="3">
    <source>
        <dbReference type="EMBL" id="MCQ4331929.1"/>
    </source>
</evidence>
<dbReference type="SUPFAM" id="SSF46785">
    <property type="entry name" value="Winged helix' DNA-binding domain"/>
    <property type="match status" value="1"/>
</dbReference>
<comment type="caution">
    <text evidence="3">The sequence shown here is derived from an EMBL/GenBank/DDBJ whole genome shotgun (WGS) entry which is preliminary data.</text>
</comment>
<dbReference type="InterPro" id="IPR036390">
    <property type="entry name" value="WH_DNA-bd_sf"/>
</dbReference>
<dbReference type="InterPro" id="IPR036388">
    <property type="entry name" value="WH-like_DNA-bd_sf"/>
</dbReference>